<comment type="caution">
    <text evidence="1">The sequence shown here is derived from an EMBL/GenBank/DDBJ whole genome shotgun (WGS) entry which is preliminary data.</text>
</comment>
<accession>A0A328XVC8</accession>
<protein>
    <submittedName>
        <fullName evidence="1">Uncharacterized protein</fullName>
    </submittedName>
</protein>
<dbReference type="EMBL" id="QLSX01000001">
    <property type="protein sequence ID" value="RAR64227.1"/>
    <property type="molecule type" value="Genomic_DNA"/>
</dbReference>
<proteinExistence type="predicted"/>
<name>A0A328XVC8_9GAMM</name>
<evidence type="ECO:0000313" key="1">
    <source>
        <dbReference type="EMBL" id="RAR64227.1"/>
    </source>
</evidence>
<sequence length="171" mass="19233">MIDTIRSLLAIGLHPKRQIQELWAHEQAEKQRYRSTAFHFLTLDTATGRLLAVLGTECEARLTGLESFASAMDMPKPQCEGGTRSLTSLAHDDEPITVARRQFSKTIAAAKRAQHFYEAMCESNCTLALQAFLHDGFHQKRAEHRLLLEHFDTLRLETLRLPASTSSSPNS</sequence>
<dbReference type="RefSeq" id="WP_146742446.1">
    <property type="nucleotide sequence ID" value="NZ_QLSX01000001.1"/>
</dbReference>
<organism evidence="1 2">
    <name type="scientific">Onishia taeanensis</name>
    <dbReference type="NCBI Taxonomy" id="284577"/>
    <lineage>
        <taxon>Bacteria</taxon>
        <taxon>Pseudomonadati</taxon>
        <taxon>Pseudomonadota</taxon>
        <taxon>Gammaproteobacteria</taxon>
        <taxon>Oceanospirillales</taxon>
        <taxon>Halomonadaceae</taxon>
        <taxon>Onishia</taxon>
    </lineage>
</organism>
<dbReference type="Proteomes" id="UP000249700">
    <property type="component" value="Unassembled WGS sequence"/>
</dbReference>
<reference evidence="1 2" key="1">
    <citation type="submission" date="2018-06" db="EMBL/GenBank/DDBJ databases">
        <title>Comparative analysis of microorganisms from saline springs in Andes Mountain Range, Colombia.</title>
        <authorList>
            <person name="Rubin E."/>
        </authorList>
    </citation>
    <scope>NUCLEOTIDE SEQUENCE [LARGE SCALE GENOMIC DNA]</scope>
    <source>
        <strain evidence="1 2">USBA-857</strain>
    </source>
</reference>
<dbReference type="OrthoDB" id="6161818at2"/>
<dbReference type="AlphaFoldDB" id="A0A328XVC8"/>
<evidence type="ECO:0000313" key="2">
    <source>
        <dbReference type="Proteomes" id="UP000249700"/>
    </source>
</evidence>
<gene>
    <name evidence="1" type="ORF">BCL93_10145</name>
</gene>